<gene>
    <name evidence="1" type="ORF">MOO46_05170</name>
</gene>
<evidence type="ECO:0000313" key="1">
    <source>
        <dbReference type="EMBL" id="UQS84641.1"/>
    </source>
</evidence>
<evidence type="ECO:0000313" key="2">
    <source>
        <dbReference type="Proteomes" id="UP000831859"/>
    </source>
</evidence>
<reference evidence="1 2" key="1">
    <citation type="journal article" date="2022" name="Int. J. Syst. Evol. Microbiol.">
        <title>Apilactobacillus apisilvae sp. nov., Nicolia spurrieriana gen. nov. sp. nov., Bombilactobacillus folatiphilus sp. nov. and Bombilactobacillus thymidiniphilus sp. nov., four new lactic acid bacterial isolates from stingless bees Tetragonula carbonaria and Austroplebeia australis.</title>
        <authorList>
            <person name="Oliphant S.A."/>
            <person name="Watson-Haigh N.S."/>
            <person name="Sumby K.M."/>
            <person name="Gardner J."/>
            <person name="Groom S."/>
            <person name="Jiranek V."/>
        </authorList>
    </citation>
    <scope>NUCLEOTIDE SEQUENCE [LARGE SCALE GENOMIC DNA]</scope>
    <source>
        <strain evidence="1 2">SG5_A10</strain>
    </source>
</reference>
<dbReference type="EMBL" id="CP093362">
    <property type="protein sequence ID" value="UQS84641.1"/>
    <property type="molecule type" value="Genomic_DNA"/>
</dbReference>
<organism evidence="1 2">
    <name type="scientific">Apilactobacillus apisilvae</name>
    <dbReference type="NCBI Taxonomy" id="2923364"/>
    <lineage>
        <taxon>Bacteria</taxon>
        <taxon>Bacillati</taxon>
        <taxon>Bacillota</taxon>
        <taxon>Bacilli</taxon>
        <taxon>Lactobacillales</taxon>
        <taxon>Lactobacillaceae</taxon>
        <taxon>Apilactobacillus</taxon>
    </lineage>
</organism>
<keyword evidence="2" id="KW-1185">Reference proteome</keyword>
<name>A0ABY4PFR8_9LACO</name>
<dbReference type="Proteomes" id="UP000831859">
    <property type="component" value="Chromosome"/>
</dbReference>
<accession>A0ABY4PFR8</accession>
<proteinExistence type="predicted"/>
<dbReference type="RefSeq" id="WP_249510626.1">
    <property type="nucleotide sequence ID" value="NZ_CP093362.1"/>
</dbReference>
<protein>
    <submittedName>
        <fullName evidence="1">Uncharacterized protein</fullName>
    </submittedName>
</protein>
<sequence>MELENKEHKDNINAGFAQSFYIYQYDDLKKISKDLIYTRKDIYNIKEKLINLERTLNPIIMHIINTESKTTEREKLIARHNQYDEQSNTIKIQMKELENITIKSMDTFSTIKDTLEVSDIDYKNLLISFINGLIEDNKRLKMSFYKSYKILEQQDKEIINNNLDRNFESIEVDLKDIDWYYSKCIDKINEIKSEIKNSHIKSSK</sequence>